<dbReference type="SUPFAM" id="SSF53335">
    <property type="entry name" value="S-adenosyl-L-methionine-dependent methyltransferases"/>
    <property type="match status" value="1"/>
</dbReference>
<dbReference type="AlphaFoldDB" id="A0A975C4J9"/>
<sequence>MQPIVPEILAGLSGDVLWAGSLPPRADMVDGSALFDPHQDFRLPPGSHQAFDIAYLVERDLGQIKQWPLVLDEALRALRPGGVLVVRARQSAFLSVFQFANFIERWTGGAYELIDQTLSDLQFVISLRLGHGAPRPASAADFSFAIITDGRRPEAVKTFIRSVLRADHHGGASSEILICGPDSILSDLGPLAKRIVHVPQSDRFASVGWITHKKNALVAKATRENVLIAHDRYSVPDDFLLRMADFGGDFGVVVPHQVTTEGFGLPDWVMLSDDLNWTTPGWMEFGDYHPFAYVNGGVIIAKTRLLAAIRWSELLLWGQAEDVDLSRRLDRAGIVARPCRSLLLTSEPPRKGFIEGFERLPWLEDAYAQTEAPDWGGETPIGPMGLALAEAPRRVAGNAPIEMEAELDLTGAKSPSAFVAQGLILPRDWRPTGPGLRWSGAEAPVFSFRLPVLDDDVSLRISFATAGDLAGLLGIRVNAMDRPFEVVDDRTLQVRLPHLDATESHLFHVWLVRPPVGPLTPLSPVTLTSVRVSRRHDDFAYRPGKEIVFASDGAGKLVMGRGWRPQESWGVWAADRSAELIFHLAEPPRRRLKFVSTIQTVAGPALPEQVVSIHFGDKELGRWTLSPLRSRREVRVALPRRLDSREIRLTFRSKRLISHAAQPGGIDDRLLGVGLVKCALVEGR</sequence>
<protein>
    <submittedName>
        <fullName evidence="1">Uncharacterized protein</fullName>
    </submittedName>
</protein>
<name>A0A975C4J9_9CAUL</name>
<gene>
    <name evidence="1" type="ORF">IFJ75_18590</name>
</gene>
<organism evidence="1 2">
    <name type="scientific">Brevundimonas goettingensis</name>
    <dbReference type="NCBI Taxonomy" id="2774190"/>
    <lineage>
        <taxon>Bacteria</taxon>
        <taxon>Pseudomonadati</taxon>
        <taxon>Pseudomonadota</taxon>
        <taxon>Alphaproteobacteria</taxon>
        <taxon>Caulobacterales</taxon>
        <taxon>Caulobacteraceae</taxon>
        <taxon>Brevundimonas</taxon>
    </lineage>
</organism>
<keyword evidence="2" id="KW-1185">Reference proteome</keyword>
<dbReference type="RefSeq" id="WP_207870241.1">
    <property type="nucleotide sequence ID" value="NZ_CP062222.1"/>
</dbReference>
<reference evidence="1" key="1">
    <citation type="submission" date="2020-09" db="EMBL/GenBank/DDBJ databases">
        <title>Brevundimonas sp. LVF2 isolated from a puddle in Goettingen, Germany.</title>
        <authorList>
            <person name="Friedrich I."/>
            <person name="Klassen A."/>
            <person name="Hannes N."/>
            <person name="Schneider D."/>
            <person name="Hertel R."/>
            <person name="Daniel R."/>
        </authorList>
    </citation>
    <scope>NUCLEOTIDE SEQUENCE</scope>
    <source>
        <strain evidence="1">LVF2</strain>
    </source>
</reference>
<dbReference type="SUPFAM" id="SSF53448">
    <property type="entry name" value="Nucleotide-diphospho-sugar transferases"/>
    <property type="match status" value="1"/>
</dbReference>
<evidence type="ECO:0000313" key="1">
    <source>
        <dbReference type="EMBL" id="QTC91176.1"/>
    </source>
</evidence>
<dbReference type="InterPro" id="IPR029044">
    <property type="entry name" value="Nucleotide-diphossugar_trans"/>
</dbReference>
<proteinExistence type="predicted"/>
<dbReference type="EMBL" id="CP062222">
    <property type="protein sequence ID" value="QTC91176.1"/>
    <property type="molecule type" value="Genomic_DNA"/>
</dbReference>
<dbReference type="InterPro" id="IPR029063">
    <property type="entry name" value="SAM-dependent_MTases_sf"/>
</dbReference>
<dbReference type="Proteomes" id="UP000663918">
    <property type="component" value="Chromosome"/>
</dbReference>
<accession>A0A975C4J9</accession>
<evidence type="ECO:0000313" key="2">
    <source>
        <dbReference type="Proteomes" id="UP000663918"/>
    </source>
</evidence>
<dbReference type="KEGG" id="bgoe:IFJ75_18590"/>